<dbReference type="EMBL" id="VSRR010068728">
    <property type="protein sequence ID" value="MPC85535.1"/>
    <property type="molecule type" value="Genomic_DNA"/>
</dbReference>
<evidence type="ECO:0000313" key="1">
    <source>
        <dbReference type="EMBL" id="MPC85535.1"/>
    </source>
</evidence>
<comment type="caution">
    <text evidence="1">The sequence shown here is derived from an EMBL/GenBank/DDBJ whole genome shotgun (WGS) entry which is preliminary data.</text>
</comment>
<accession>A0A5B7ISW3</accession>
<keyword evidence="2" id="KW-1185">Reference proteome</keyword>
<dbReference type="AlphaFoldDB" id="A0A5B7ISW3"/>
<dbReference type="Proteomes" id="UP000324222">
    <property type="component" value="Unassembled WGS sequence"/>
</dbReference>
<sequence length="62" mass="7141">MATYRRINQLFGSEAWWVRPSRRHVGPRMRIKTHASRHLVLNVETRRVGGNDTSSCAPIACH</sequence>
<name>A0A5B7ISW3_PORTR</name>
<gene>
    <name evidence="1" type="ORF">E2C01_080316</name>
</gene>
<organism evidence="1 2">
    <name type="scientific">Portunus trituberculatus</name>
    <name type="common">Swimming crab</name>
    <name type="synonym">Neptunus trituberculatus</name>
    <dbReference type="NCBI Taxonomy" id="210409"/>
    <lineage>
        <taxon>Eukaryota</taxon>
        <taxon>Metazoa</taxon>
        <taxon>Ecdysozoa</taxon>
        <taxon>Arthropoda</taxon>
        <taxon>Crustacea</taxon>
        <taxon>Multicrustacea</taxon>
        <taxon>Malacostraca</taxon>
        <taxon>Eumalacostraca</taxon>
        <taxon>Eucarida</taxon>
        <taxon>Decapoda</taxon>
        <taxon>Pleocyemata</taxon>
        <taxon>Brachyura</taxon>
        <taxon>Eubrachyura</taxon>
        <taxon>Portunoidea</taxon>
        <taxon>Portunidae</taxon>
        <taxon>Portuninae</taxon>
        <taxon>Portunus</taxon>
    </lineage>
</organism>
<reference evidence="1 2" key="1">
    <citation type="submission" date="2019-05" db="EMBL/GenBank/DDBJ databases">
        <title>Another draft genome of Portunus trituberculatus and its Hox gene families provides insights of decapod evolution.</title>
        <authorList>
            <person name="Jeong J.-H."/>
            <person name="Song I."/>
            <person name="Kim S."/>
            <person name="Choi T."/>
            <person name="Kim D."/>
            <person name="Ryu S."/>
            <person name="Kim W."/>
        </authorList>
    </citation>
    <scope>NUCLEOTIDE SEQUENCE [LARGE SCALE GENOMIC DNA]</scope>
    <source>
        <tissue evidence="1">Muscle</tissue>
    </source>
</reference>
<evidence type="ECO:0000313" key="2">
    <source>
        <dbReference type="Proteomes" id="UP000324222"/>
    </source>
</evidence>
<protein>
    <submittedName>
        <fullName evidence="1">Uncharacterized protein</fullName>
    </submittedName>
</protein>
<proteinExistence type="predicted"/>